<dbReference type="PANTHER" id="PTHR22968">
    <property type="entry name" value="PROTEIN KINASE C, MU"/>
    <property type="match status" value="1"/>
</dbReference>
<evidence type="ECO:0000256" key="4">
    <source>
        <dbReference type="ARBA" id="ARBA00008582"/>
    </source>
</evidence>
<dbReference type="PROSITE" id="PS00479">
    <property type="entry name" value="ZF_DAG_PE_1"/>
    <property type="match status" value="1"/>
</dbReference>
<dbReference type="Gene3D" id="3.30.60.20">
    <property type="match status" value="2"/>
</dbReference>
<dbReference type="Pfam" id="PF00069">
    <property type="entry name" value="Pkinase"/>
    <property type="match status" value="1"/>
</dbReference>
<dbReference type="GO" id="GO:0016020">
    <property type="term" value="C:membrane"/>
    <property type="evidence" value="ECO:0007669"/>
    <property type="project" value="UniProtKB-SubCell"/>
</dbReference>
<evidence type="ECO:0000256" key="3">
    <source>
        <dbReference type="ARBA" id="ARBA00004496"/>
    </source>
</evidence>
<keyword evidence="18" id="KW-0472">Membrane</keyword>
<keyword evidence="16 20" id="KW-0067">ATP-binding</keyword>
<keyword evidence="10" id="KW-0479">Metal-binding</keyword>
<dbReference type="InterPro" id="IPR011993">
    <property type="entry name" value="PH-like_dom_sf"/>
</dbReference>
<dbReference type="GO" id="GO:0004697">
    <property type="term" value="F:diacylglycerol-dependent serine/threonine kinase activity"/>
    <property type="evidence" value="ECO:0007669"/>
    <property type="project" value="UniProtKB-EC"/>
</dbReference>
<dbReference type="SUPFAM" id="SSF56112">
    <property type="entry name" value="Protein kinase-like (PK-like)"/>
    <property type="match status" value="1"/>
</dbReference>
<evidence type="ECO:0000256" key="10">
    <source>
        <dbReference type="ARBA" id="ARBA00022723"/>
    </source>
</evidence>
<evidence type="ECO:0000256" key="20">
    <source>
        <dbReference type="PROSITE-ProRule" id="PRU10141"/>
    </source>
</evidence>
<keyword evidence="12 20" id="KW-0547">Nucleotide-binding</keyword>
<dbReference type="InterPro" id="IPR057764">
    <property type="entry name" value="Ubiquitin_PRKD1-3_N"/>
</dbReference>
<evidence type="ECO:0000256" key="7">
    <source>
        <dbReference type="ARBA" id="ARBA00022527"/>
    </source>
</evidence>
<dbReference type="PROSITE" id="PS50011">
    <property type="entry name" value="PROTEIN_KINASE_DOM"/>
    <property type="match status" value="1"/>
</dbReference>
<feature type="region of interest" description="Disordered" evidence="21">
    <location>
        <begin position="522"/>
        <end position="586"/>
    </location>
</feature>
<dbReference type="CDD" id="cd20798">
    <property type="entry name" value="C1_CeDKF1-like_rpt2"/>
    <property type="match status" value="1"/>
</dbReference>
<sequence>MVVVERTVDPNAFEIFRQKARQMVEKQLQIEASINSTGTSNIMVGEIQLFLHDYKSFNMLTCLATLTQLDNGSVVEIIRIERHERPTKPHSLVVNTYVTPTFCDYCGEILMGLVKQGLQCQSCKCNFHKKCAFAPRNNCAKSDIFPSTFLAGGVDQQYLTHDNDHHQQQLNQQNLPQHPQFQLPHSLLIHNYKMPTVCKICDKLLVGIVKQGLRCRDCKVNVHKKCAHLLPSNCQITAENAITPNVTFEQQNASNDIDMQQQISSNKQSQLIDTSTDAMIPLARLPGSASSRSQRPAGPMGQIVCEGWLIHFVLQERDRRRLRHYWILSNGIISLFSEYNDGVNPNRVFKQINLAEIIALVPYEGPSLDPKSPPHAFEIRTTNNLTYCVGENLEALLQGGQTTAQQVNNKLATGSLVGGALTIYLKIIMLQITKTYYGNPMLIYEGYIFWKSYTTKKGITVWICNKYKGATLSTSCKFTLRTSGDIDNLIIEQTCGNHRHTPPFTGNNYEKLSFEKKHPAATKSITETPVLRRKRGRPSTRSRTREPKMPVTPMKRSATSQSANGINKKNCVNTPTRSRGKSEVRSVELMDCPAKNLRFSKKRGDEKALQQSLQPPVLRNETVAPEPALQFSQLYQLQREKILGSGQFGTVFSAVHRHSRREVAVKMIAKDRFSKKSSAVETLKSEVAILQAVDFQGIIKLESMFETKDKIFVVMEKMNGDMLELILSQASGRLNERSAKFLIMQILRALRYLHSRGIAHCDLKPENVLLSDFKSNFPQTKLCDFGYARFIGETQFRKTIVGTPAYLAPEVLKKKGYNKSLDMWSVGVIVYVTLSGTFPFNENEEITDQIQNAEFMFPSNPWREIGREAIDLIQQLLKVQIEERLNIDECIAHQWLRDPQTYYDLFCLEKRLGLEKRYLTSDSEDLIWAPQLHAMGLLKNGQIHFIEETYAEHPLPLLENTKTIDMSEF</sequence>
<dbReference type="PROSITE" id="PS00108">
    <property type="entry name" value="PROTEIN_KINASE_ST"/>
    <property type="match status" value="1"/>
</dbReference>
<dbReference type="InterPro" id="IPR020454">
    <property type="entry name" value="DAG/PE-bd"/>
</dbReference>
<dbReference type="GO" id="GO:0005829">
    <property type="term" value="C:cytosol"/>
    <property type="evidence" value="ECO:0007669"/>
    <property type="project" value="TreeGrafter"/>
</dbReference>
<keyword evidence="15" id="KW-0862">Zinc</keyword>
<feature type="domain" description="Protein kinase" evidence="22">
    <location>
        <begin position="637"/>
        <end position="896"/>
    </location>
</feature>
<evidence type="ECO:0000256" key="21">
    <source>
        <dbReference type="SAM" id="MobiDB-lite"/>
    </source>
</evidence>
<proteinExistence type="inferred from homology"/>
<keyword evidence="11" id="KW-0677">Repeat</keyword>
<evidence type="ECO:0000256" key="13">
    <source>
        <dbReference type="ARBA" id="ARBA00022771"/>
    </source>
</evidence>
<feature type="domain" description="Phorbol-ester/DAG-type" evidence="23">
    <location>
        <begin position="89"/>
        <end position="139"/>
    </location>
</feature>
<keyword evidence="8" id="KW-0597">Phosphoprotein</keyword>
<evidence type="ECO:0000256" key="6">
    <source>
        <dbReference type="ARBA" id="ARBA00022490"/>
    </source>
</evidence>
<keyword evidence="7" id="KW-0723">Serine/threonine-protein kinase</keyword>
<evidence type="ECO:0000259" key="22">
    <source>
        <dbReference type="PROSITE" id="PS50011"/>
    </source>
</evidence>
<keyword evidence="24" id="KW-1185">Reference proteome</keyword>
<dbReference type="PANTHER" id="PTHR22968:SF15">
    <property type="entry name" value="SERINE_THREONINE-PROTEIN KINASE DKF-1"/>
    <property type="match status" value="1"/>
</dbReference>
<dbReference type="SMART" id="SM00109">
    <property type="entry name" value="C1"/>
    <property type="match status" value="2"/>
</dbReference>
<evidence type="ECO:0000256" key="2">
    <source>
        <dbReference type="ARBA" id="ARBA00004370"/>
    </source>
</evidence>
<dbReference type="SMART" id="SM00220">
    <property type="entry name" value="S_TKc"/>
    <property type="match status" value="1"/>
</dbReference>
<keyword evidence="9" id="KW-0808">Transferase</keyword>
<dbReference type="WBParaSite" id="Minc3s01041g20107">
    <property type="protein sequence ID" value="Minc3s01041g20107"/>
    <property type="gene ID" value="Minc3s01041g20107"/>
</dbReference>
<protein>
    <recommendedName>
        <fullName evidence="5">protein kinase C</fullName>
        <ecNumber evidence="5">2.7.11.13</ecNumber>
    </recommendedName>
</protein>
<evidence type="ECO:0000259" key="23">
    <source>
        <dbReference type="PROSITE" id="PS50081"/>
    </source>
</evidence>
<feature type="binding site" evidence="20">
    <location>
        <position position="670"/>
    </location>
    <ligand>
        <name>ATP</name>
        <dbReference type="ChEBI" id="CHEBI:30616"/>
    </ligand>
</feature>
<dbReference type="GO" id="GO:0008270">
    <property type="term" value="F:zinc ion binding"/>
    <property type="evidence" value="ECO:0007669"/>
    <property type="project" value="UniProtKB-KW"/>
</dbReference>
<comment type="subcellular location">
    <subcellularLocation>
        <location evidence="3">Cytoplasm</location>
    </subcellularLocation>
    <subcellularLocation>
        <location evidence="2">Membrane</location>
    </subcellularLocation>
</comment>
<evidence type="ECO:0000256" key="18">
    <source>
        <dbReference type="ARBA" id="ARBA00023136"/>
    </source>
</evidence>
<comment type="catalytic activity">
    <reaction evidence="19">
        <text>L-threonyl-[protein] + ATP = O-phospho-L-threonyl-[protein] + ADP + H(+)</text>
        <dbReference type="Rhea" id="RHEA:46608"/>
        <dbReference type="Rhea" id="RHEA-COMP:11060"/>
        <dbReference type="Rhea" id="RHEA-COMP:11605"/>
        <dbReference type="ChEBI" id="CHEBI:15378"/>
        <dbReference type="ChEBI" id="CHEBI:30013"/>
        <dbReference type="ChEBI" id="CHEBI:30616"/>
        <dbReference type="ChEBI" id="CHEBI:61977"/>
        <dbReference type="ChEBI" id="CHEBI:456216"/>
        <dbReference type="EC" id="2.7.11.13"/>
    </reaction>
</comment>
<comment type="similarity">
    <text evidence="4">Belongs to the protein kinase superfamily. CAMK Ser/Thr protein kinase family. PKD subfamily.</text>
</comment>
<keyword evidence="17" id="KW-0460">Magnesium</keyword>
<dbReference type="PROSITE" id="PS00107">
    <property type="entry name" value="PROTEIN_KINASE_ATP"/>
    <property type="match status" value="1"/>
</dbReference>
<evidence type="ECO:0000256" key="19">
    <source>
        <dbReference type="ARBA" id="ARBA00047272"/>
    </source>
</evidence>
<dbReference type="Pfam" id="PF25525">
    <property type="entry name" value="Ubiquitin_PRKD1_N"/>
    <property type="match status" value="1"/>
</dbReference>
<keyword evidence="6" id="KW-0963">Cytoplasm</keyword>
<dbReference type="PRINTS" id="PR00008">
    <property type="entry name" value="DAGPEDOMAIN"/>
</dbReference>
<dbReference type="GO" id="GO:0005524">
    <property type="term" value="F:ATP binding"/>
    <property type="evidence" value="ECO:0007669"/>
    <property type="project" value="UniProtKB-UniRule"/>
</dbReference>
<comment type="cofactor">
    <cofactor evidence="1">
        <name>Mg(2+)</name>
        <dbReference type="ChEBI" id="CHEBI:18420"/>
    </cofactor>
</comment>
<evidence type="ECO:0000256" key="17">
    <source>
        <dbReference type="ARBA" id="ARBA00022842"/>
    </source>
</evidence>
<feature type="compositionally biased region" description="Polar residues" evidence="21">
    <location>
        <begin position="557"/>
        <end position="577"/>
    </location>
</feature>
<dbReference type="SUPFAM" id="SSF50729">
    <property type="entry name" value="PH domain-like"/>
    <property type="match status" value="1"/>
</dbReference>
<evidence type="ECO:0000256" key="1">
    <source>
        <dbReference type="ARBA" id="ARBA00001946"/>
    </source>
</evidence>
<dbReference type="Gene3D" id="1.10.510.10">
    <property type="entry name" value="Transferase(Phosphotransferase) domain 1"/>
    <property type="match status" value="1"/>
</dbReference>
<keyword evidence="13" id="KW-0863">Zinc-finger</keyword>
<evidence type="ECO:0000256" key="14">
    <source>
        <dbReference type="ARBA" id="ARBA00022777"/>
    </source>
</evidence>
<dbReference type="GO" id="GO:0007200">
    <property type="term" value="P:phospholipase C-activating G protein-coupled receptor signaling pathway"/>
    <property type="evidence" value="ECO:0007669"/>
    <property type="project" value="TreeGrafter"/>
</dbReference>
<dbReference type="AlphaFoldDB" id="A0A914M5Z4"/>
<dbReference type="InterPro" id="IPR011009">
    <property type="entry name" value="Kinase-like_dom_sf"/>
</dbReference>
<evidence type="ECO:0000256" key="15">
    <source>
        <dbReference type="ARBA" id="ARBA00022833"/>
    </source>
</evidence>
<dbReference type="Gene3D" id="2.20.25.240">
    <property type="match status" value="1"/>
</dbReference>
<organism evidence="24 25">
    <name type="scientific">Meloidogyne incognita</name>
    <name type="common">Southern root-knot nematode worm</name>
    <name type="synonym">Oxyuris incognita</name>
    <dbReference type="NCBI Taxonomy" id="6306"/>
    <lineage>
        <taxon>Eukaryota</taxon>
        <taxon>Metazoa</taxon>
        <taxon>Ecdysozoa</taxon>
        <taxon>Nematoda</taxon>
        <taxon>Chromadorea</taxon>
        <taxon>Rhabditida</taxon>
        <taxon>Tylenchina</taxon>
        <taxon>Tylenchomorpha</taxon>
        <taxon>Tylenchoidea</taxon>
        <taxon>Meloidogynidae</taxon>
        <taxon>Meloidogyninae</taxon>
        <taxon>Meloidogyne</taxon>
        <taxon>Meloidogyne incognita group</taxon>
    </lineage>
</organism>
<dbReference type="EC" id="2.7.11.13" evidence="5"/>
<dbReference type="InterPro" id="IPR017441">
    <property type="entry name" value="Protein_kinase_ATP_BS"/>
</dbReference>
<keyword evidence="14" id="KW-0418">Kinase</keyword>
<dbReference type="PROSITE" id="PS50081">
    <property type="entry name" value="ZF_DAG_PE_2"/>
    <property type="match status" value="2"/>
</dbReference>
<evidence type="ECO:0000256" key="16">
    <source>
        <dbReference type="ARBA" id="ARBA00022840"/>
    </source>
</evidence>
<dbReference type="FunFam" id="1.10.510.10:FF:000571">
    <property type="entry name" value="Maternal embryonic leucine zipper kinase"/>
    <property type="match status" value="1"/>
</dbReference>
<evidence type="ECO:0000256" key="12">
    <source>
        <dbReference type="ARBA" id="ARBA00022741"/>
    </source>
</evidence>
<dbReference type="SUPFAM" id="SSF57889">
    <property type="entry name" value="Cysteine-rich domain"/>
    <property type="match status" value="2"/>
</dbReference>
<dbReference type="Gene3D" id="2.30.29.30">
    <property type="entry name" value="Pleckstrin-homology domain (PH domain)/Phosphotyrosine-binding domain (PTB)"/>
    <property type="match status" value="1"/>
</dbReference>
<evidence type="ECO:0000256" key="9">
    <source>
        <dbReference type="ARBA" id="ARBA00022679"/>
    </source>
</evidence>
<evidence type="ECO:0000256" key="11">
    <source>
        <dbReference type="ARBA" id="ARBA00022737"/>
    </source>
</evidence>
<feature type="domain" description="Phorbol-ester/DAG-type" evidence="23">
    <location>
        <begin position="184"/>
        <end position="234"/>
    </location>
</feature>
<evidence type="ECO:0000256" key="5">
    <source>
        <dbReference type="ARBA" id="ARBA00012429"/>
    </source>
</evidence>
<dbReference type="InterPro" id="IPR046349">
    <property type="entry name" value="C1-like_sf"/>
</dbReference>
<dbReference type="InterPro" id="IPR008271">
    <property type="entry name" value="Ser/Thr_kinase_AS"/>
</dbReference>
<name>A0A914M5Z4_MELIC</name>
<reference evidence="25" key="1">
    <citation type="submission" date="2022-11" db="UniProtKB">
        <authorList>
            <consortium name="WormBaseParasite"/>
        </authorList>
    </citation>
    <scope>IDENTIFICATION</scope>
</reference>
<accession>A0A914M5Z4</accession>
<dbReference type="InterPro" id="IPR002219">
    <property type="entry name" value="PKC_DAG/PE"/>
</dbReference>
<evidence type="ECO:0000256" key="8">
    <source>
        <dbReference type="ARBA" id="ARBA00022553"/>
    </source>
</evidence>
<dbReference type="InterPro" id="IPR000719">
    <property type="entry name" value="Prot_kinase_dom"/>
</dbReference>
<evidence type="ECO:0000313" key="25">
    <source>
        <dbReference type="WBParaSite" id="Minc3s01041g20107"/>
    </source>
</evidence>
<dbReference type="GO" id="GO:0035556">
    <property type="term" value="P:intracellular signal transduction"/>
    <property type="evidence" value="ECO:0007669"/>
    <property type="project" value="TreeGrafter"/>
</dbReference>
<feature type="compositionally biased region" description="Basic residues" evidence="21">
    <location>
        <begin position="531"/>
        <end position="542"/>
    </location>
</feature>
<evidence type="ECO:0000313" key="24">
    <source>
        <dbReference type="Proteomes" id="UP000887563"/>
    </source>
</evidence>
<dbReference type="Proteomes" id="UP000887563">
    <property type="component" value="Unplaced"/>
</dbReference>
<dbReference type="Pfam" id="PF00130">
    <property type="entry name" value="C1_1"/>
    <property type="match status" value="2"/>
</dbReference>